<sequence>MRRCASERYSSSSAASDDDSEYVTDLTSVDEDTDGGDVSDVQMTDEECLQDKHARPPEYYRAHTEDVNKSDVVQIDYADSTMLQFSSIEEQWQR</sequence>
<name>A0A6A6ETC2_9PEZI</name>
<evidence type="ECO:0000256" key="1">
    <source>
        <dbReference type="SAM" id="MobiDB-lite"/>
    </source>
</evidence>
<dbReference type="EMBL" id="ML994614">
    <property type="protein sequence ID" value="KAF2193136.1"/>
    <property type="molecule type" value="Genomic_DNA"/>
</dbReference>
<feature type="region of interest" description="Disordered" evidence="1">
    <location>
        <begin position="1"/>
        <end position="40"/>
    </location>
</feature>
<evidence type="ECO:0000313" key="2">
    <source>
        <dbReference type="EMBL" id="KAF2193136.1"/>
    </source>
</evidence>
<dbReference type="AlphaFoldDB" id="A0A6A6ETC2"/>
<proteinExistence type="predicted"/>
<organism evidence="2 3">
    <name type="scientific">Zopfia rhizophila CBS 207.26</name>
    <dbReference type="NCBI Taxonomy" id="1314779"/>
    <lineage>
        <taxon>Eukaryota</taxon>
        <taxon>Fungi</taxon>
        <taxon>Dikarya</taxon>
        <taxon>Ascomycota</taxon>
        <taxon>Pezizomycotina</taxon>
        <taxon>Dothideomycetes</taxon>
        <taxon>Dothideomycetes incertae sedis</taxon>
        <taxon>Zopfiaceae</taxon>
        <taxon>Zopfia</taxon>
    </lineage>
</organism>
<dbReference type="Proteomes" id="UP000800200">
    <property type="component" value="Unassembled WGS sequence"/>
</dbReference>
<evidence type="ECO:0000313" key="3">
    <source>
        <dbReference type="Proteomes" id="UP000800200"/>
    </source>
</evidence>
<keyword evidence="3" id="KW-1185">Reference proteome</keyword>
<accession>A0A6A6ETC2</accession>
<gene>
    <name evidence="2" type="ORF">K469DRAFT_715172</name>
</gene>
<reference evidence="2" key="1">
    <citation type="journal article" date="2020" name="Stud. Mycol.">
        <title>101 Dothideomycetes genomes: a test case for predicting lifestyles and emergence of pathogens.</title>
        <authorList>
            <person name="Haridas S."/>
            <person name="Albert R."/>
            <person name="Binder M."/>
            <person name="Bloem J."/>
            <person name="Labutti K."/>
            <person name="Salamov A."/>
            <person name="Andreopoulos B."/>
            <person name="Baker S."/>
            <person name="Barry K."/>
            <person name="Bills G."/>
            <person name="Bluhm B."/>
            <person name="Cannon C."/>
            <person name="Castanera R."/>
            <person name="Culley D."/>
            <person name="Daum C."/>
            <person name="Ezra D."/>
            <person name="Gonzalez J."/>
            <person name="Henrissat B."/>
            <person name="Kuo A."/>
            <person name="Liang C."/>
            <person name="Lipzen A."/>
            <person name="Lutzoni F."/>
            <person name="Magnuson J."/>
            <person name="Mondo S."/>
            <person name="Nolan M."/>
            <person name="Ohm R."/>
            <person name="Pangilinan J."/>
            <person name="Park H.-J."/>
            <person name="Ramirez L."/>
            <person name="Alfaro M."/>
            <person name="Sun H."/>
            <person name="Tritt A."/>
            <person name="Yoshinaga Y."/>
            <person name="Zwiers L.-H."/>
            <person name="Turgeon B."/>
            <person name="Goodwin S."/>
            <person name="Spatafora J."/>
            <person name="Crous P."/>
            <person name="Grigoriev I."/>
        </authorList>
    </citation>
    <scope>NUCLEOTIDE SEQUENCE</scope>
    <source>
        <strain evidence="2">CBS 207.26</strain>
    </source>
</reference>
<feature type="compositionally biased region" description="Acidic residues" evidence="1">
    <location>
        <begin position="16"/>
        <end position="40"/>
    </location>
</feature>
<protein>
    <submittedName>
        <fullName evidence="2">Uncharacterized protein</fullName>
    </submittedName>
</protein>